<protein>
    <recommendedName>
        <fullName evidence="7">Polycystin cation channel PKD1/PKD2 domain-containing protein</fullName>
    </recommendedName>
</protein>
<dbReference type="InterPro" id="IPR051223">
    <property type="entry name" value="Polycystin"/>
</dbReference>
<dbReference type="Gene3D" id="1.10.287.70">
    <property type="match status" value="1"/>
</dbReference>
<evidence type="ECO:0000313" key="8">
    <source>
        <dbReference type="EMBL" id="CAE4651698.1"/>
    </source>
</evidence>
<accession>A0A7S4SPH3</accession>
<feature type="compositionally biased region" description="Low complexity" evidence="5">
    <location>
        <begin position="1"/>
        <end position="12"/>
    </location>
</feature>
<keyword evidence="4 6" id="KW-0472">Membrane</keyword>
<organism evidence="8">
    <name type="scientific">Alexandrium monilatum</name>
    <dbReference type="NCBI Taxonomy" id="311494"/>
    <lineage>
        <taxon>Eukaryota</taxon>
        <taxon>Sar</taxon>
        <taxon>Alveolata</taxon>
        <taxon>Dinophyceae</taxon>
        <taxon>Gonyaulacales</taxon>
        <taxon>Pyrocystaceae</taxon>
        <taxon>Alexandrium</taxon>
    </lineage>
</organism>
<dbReference type="GO" id="GO:0016020">
    <property type="term" value="C:membrane"/>
    <property type="evidence" value="ECO:0007669"/>
    <property type="project" value="UniProtKB-SubCell"/>
</dbReference>
<evidence type="ECO:0000256" key="1">
    <source>
        <dbReference type="ARBA" id="ARBA00004141"/>
    </source>
</evidence>
<feature type="region of interest" description="Disordered" evidence="5">
    <location>
        <begin position="1"/>
        <end position="26"/>
    </location>
</feature>
<feature type="transmembrane region" description="Helical" evidence="6">
    <location>
        <begin position="460"/>
        <end position="480"/>
    </location>
</feature>
<evidence type="ECO:0000256" key="5">
    <source>
        <dbReference type="SAM" id="MobiDB-lite"/>
    </source>
</evidence>
<dbReference type="PANTHER" id="PTHR10877">
    <property type="entry name" value="POLYCYSTIN FAMILY MEMBER"/>
    <property type="match status" value="1"/>
</dbReference>
<feature type="transmembrane region" description="Helical" evidence="6">
    <location>
        <begin position="350"/>
        <end position="368"/>
    </location>
</feature>
<dbReference type="PANTHER" id="PTHR10877:SF183">
    <property type="entry name" value="AT14535P-RELATED"/>
    <property type="match status" value="1"/>
</dbReference>
<proteinExistence type="predicted"/>
<sequence length="872" mass="100064">MNSSSAYESTSSFTKPDLSRQSSDQEDVSVPQDVYLKYIKSQIEDEEACLELPLTIMLLISFSLLAVLHLKQDIVFSVEQGIELDILENANFAFSHYFGHKDIFDAHSIPDFWSWVRLGFIPLVIQPKWSFSERYPEDVQELFGSSAPPPDHFTFGSGQRPLPVTGDYLHYHRIIGGLRFRQEVAPVSEESCRFPGKAEREVWLQWYGKHCMPATSELAFMPDTPTAEVFGVPKRVEWMFTDLDSLETMLAQAVDMEDGCSQMVAKNRTCLCKWCEQQQPHLPWLTEETQRVEIQMATYNAEYGLITLTGVNFFFNRGGFIHKRVELQSSWMDLFSQSWAELVPMFLCDFVWLASLVYITISELREIVRTIRKGESRWYNTLRNDYIDFWNVVDWVSILVAIVVVICFAELSLKTLDLHSAFAAFIDAMPQGGTVEREAYAAVVIRFYKCLEDVNSWEKLFRMSLCIYPMMVMLRLFKSFAAQPRLAMVTDTMAAGYQDMLHFSLVFTGVTICLCLNAVLLFGQDHPEFATFARALQSCFRMMYGDWDWEPMEEVWRLTAMLWFWLFMTLLVVILLNMLLAIIMDNYMVVKGASANAVTLKDQIKSMWRRYKQNQRRERVRLNEILQWFLEDADGSEKTMMSSQRPIKPSFLVEEVRGIPYDQALRTLKKAEEDHAKSTEAEFKLEDIVEPLERINANTVLGRDGLFYAYDRVEFYDTGAEDEQQPEEEAEAFVDGGRLLNQDGHAVSEEALEFAQSQVQRLSVDTARTLAERMKRVDQRQGRIEQRQADMTTSIREMQAALLNLLSEASSLANRLQRLCFHQAHTDQQASAWRKGLNCTLVPACMEVGTADAKEVLPGASRSAYGSSVSAG</sequence>
<reference evidence="8" key="1">
    <citation type="submission" date="2021-01" db="EMBL/GenBank/DDBJ databases">
        <authorList>
            <person name="Corre E."/>
            <person name="Pelletier E."/>
            <person name="Niang G."/>
            <person name="Scheremetjew M."/>
            <person name="Finn R."/>
            <person name="Kale V."/>
            <person name="Holt S."/>
            <person name="Cochrane G."/>
            <person name="Meng A."/>
            <person name="Brown T."/>
            <person name="Cohen L."/>
        </authorList>
    </citation>
    <scope>NUCLEOTIDE SEQUENCE</scope>
    <source>
        <strain evidence="8">CCMP3105</strain>
    </source>
</reference>
<feature type="transmembrane region" description="Helical" evidence="6">
    <location>
        <begin position="389"/>
        <end position="411"/>
    </location>
</feature>
<evidence type="ECO:0000256" key="3">
    <source>
        <dbReference type="ARBA" id="ARBA00022989"/>
    </source>
</evidence>
<feature type="domain" description="Polycystin cation channel PKD1/PKD2" evidence="7">
    <location>
        <begin position="449"/>
        <end position="589"/>
    </location>
</feature>
<evidence type="ECO:0000256" key="6">
    <source>
        <dbReference type="SAM" id="Phobius"/>
    </source>
</evidence>
<dbReference type="InterPro" id="IPR013122">
    <property type="entry name" value="PKD1_2_channel"/>
</dbReference>
<dbReference type="EMBL" id="HBNR01075351">
    <property type="protein sequence ID" value="CAE4651698.1"/>
    <property type="molecule type" value="Transcribed_RNA"/>
</dbReference>
<dbReference type="AlphaFoldDB" id="A0A7S4SPH3"/>
<keyword evidence="2 6" id="KW-0812">Transmembrane</keyword>
<comment type="subcellular location">
    <subcellularLocation>
        <location evidence="1">Membrane</location>
        <topology evidence="1">Multi-pass membrane protein</topology>
    </subcellularLocation>
</comment>
<feature type="transmembrane region" description="Helical" evidence="6">
    <location>
        <begin position="501"/>
        <end position="522"/>
    </location>
</feature>
<evidence type="ECO:0000259" key="7">
    <source>
        <dbReference type="Pfam" id="PF08016"/>
    </source>
</evidence>
<name>A0A7S4SPH3_9DINO</name>
<gene>
    <name evidence="8" type="ORF">AMON00008_LOCUS53528</name>
</gene>
<keyword evidence="3 6" id="KW-1133">Transmembrane helix</keyword>
<evidence type="ECO:0000256" key="2">
    <source>
        <dbReference type="ARBA" id="ARBA00022692"/>
    </source>
</evidence>
<dbReference type="Pfam" id="PF08016">
    <property type="entry name" value="PKD_channel"/>
    <property type="match status" value="1"/>
</dbReference>
<feature type="transmembrane region" description="Helical" evidence="6">
    <location>
        <begin position="562"/>
        <end position="583"/>
    </location>
</feature>
<evidence type="ECO:0000256" key="4">
    <source>
        <dbReference type="ARBA" id="ARBA00023136"/>
    </source>
</evidence>